<name>A0AAN9LME2_CANGL</name>
<gene>
    <name evidence="1" type="ORF">VNO77_19291</name>
</gene>
<keyword evidence="2" id="KW-1185">Reference proteome</keyword>
<reference evidence="1 2" key="1">
    <citation type="submission" date="2024-01" db="EMBL/GenBank/DDBJ databases">
        <title>The genomes of 5 underutilized Papilionoideae crops provide insights into root nodulation and disease resistanc.</title>
        <authorList>
            <person name="Jiang F."/>
        </authorList>
    </citation>
    <scope>NUCLEOTIDE SEQUENCE [LARGE SCALE GENOMIC DNA]</scope>
    <source>
        <strain evidence="1">LVBAO_FW01</strain>
        <tissue evidence="1">Leaves</tissue>
    </source>
</reference>
<accession>A0AAN9LME2</accession>
<dbReference type="Proteomes" id="UP001367508">
    <property type="component" value="Unassembled WGS sequence"/>
</dbReference>
<comment type="caution">
    <text evidence="1">The sequence shown here is derived from an EMBL/GenBank/DDBJ whole genome shotgun (WGS) entry which is preliminary data.</text>
</comment>
<organism evidence="1 2">
    <name type="scientific">Canavalia gladiata</name>
    <name type="common">Sword bean</name>
    <name type="synonym">Dolichos gladiatus</name>
    <dbReference type="NCBI Taxonomy" id="3824"/>
    <lineage>
        <taxon>Eukaryota</taxon>
        <taxon>Viridiplantae</taxon>
        <taxon>Streptophyta</taxon>
        <taxon>Embryophyta</taxon>
        <taxon>Tracheophyta</taxon>
        <taxon>Spermatophyta</taxon>
        <taxon>Magnoliopsida</taxon>
        <taxon>eudicotyledons</taxon>
        <taxon>Gunneridae</taxon>
        <taxon>Pentapetalae</taxon>
        <taxon>rosids</taxon>
        <taxon>fabids</taxon>
        <taxon>Fabales</taxon>
        <taxon>Fabaceae</taxon>
        <taxon>Papilionoideae</taxon>
        <taxon>50 kb inversion clade</taxon>
        <taxon>NPAAA clade</taxon>
        <taxon>indigoferoid/millettioid clade</taxon>
        <taxon>Phaseoleae</taxon>
        <taxon>Canavalia</taxon>
    </lineage>
</organism>
<dbReference type="EMBL" id="JAYMYQ010000004">
    <property type="protein sequence ID" value="KAK7338667.1"/>
    <property type="molecule type" value="Genomic_DNA"/>
</dbReference>
<proteinExistence type="predicted"/>
<evidence type="ECO:0000313" key="2">
    <source>
        <dbReference type="Proteomes" id="UP001367508"/>
    </source>
</evidence>
<sequence>MKWSVSQVVIGVPARLAIGHCNSHYERASASEILREDTKRDMRMKWSVSECSHNVSLIKGTGLPYTPLT</sequence>
<protein>
    <submittedName>
        <fullName evidence="1">Uncharacterized protein</fullName>
    </submittedName>
</protein>
<dbReference type="AlphaFoldDB" id="A0AAN9LME2"/>
<evidence type="ECO:0000313" key="1">
    <source>
        <dbReference type="EMBL" id="KAK7338667.1"/>
    </source>
</evidence>